<comment type="caution">
    <text evidence="3">The sequence shown here is derived from an EMBL/GenBank/DDBJ whole genome shotgun (WGS) entry which is preliminary data.</text>
</comment>
<name>A0A059G8S1_9PROT</name>
<dbReference type="RefSeq" id="WP_035536800.1">
    <property type="nucleotide sequence ID" value="NZ_ARYL01000007.1"/>
</dbReference>
<dbReference type="PATRIC" id="fig|1280953.3.peg.1270"/>
<dbReference type="Pfam" id="PF08308">
    <property type="entry name" value="PEGA"/>
    <property type="match status" value="1"/>
</dbReference>
<dbReference type="eggNOG" id="ENOG5032RN3">
    <property type="taxonomic scope" value="Bacteria"/>
</dbReference>
<evidence type="ECO:0000313" key="3">
    <source>
        <dbReference type="EMBL" id="KDA03221.1"/>
    </source>
</evidence>
<evidence type="ECO:0000259" key="2">
    <source>
        <dbReference type="Pfam" id="PF08308"/>
    </source>
</evidence>
<dbReference type="InterPro" id="IPR013229">
    <property type="entry name" value="PEGA"/>
</dbReference>
<feature type="signal peptide" evidence="1">
    <location>
        <begin position="1"/>
        <end position="18"/>
    </location>
</feature>
<dbReference type="Proteomes" id="UP000024942">
    <property type="component" value="Unassembled WGS sequence"/>
</dbReference>
<gene>
    <name evidence="3" type="ORF">HOC_06283</name>
</gene>
<dbReference type="OrthoDB" id="7619773at2"/>
<sequence length="151" mass="15493">MKPLFLLLPLAIAITGCATVTRGTTEAFLIETEPSGANVSTSLGLSCTPTPCAIPKVKREAEFSVTIEKEGYKTTTHNITHQMSGGGGAGMAGNVILGGGIGAILDANNGATQELVPNPLKVTLEKLPEDTSATAEVATKLEELTNDQPGS</sequence>
<keyword evidence="1" id="KW-0732">Signal</keyword>
<evidence type="ECO:0000313" key="4">
    <source>
        <dbReference type="Proteomes" id="UP000024942"/>
    </source>
</evidence>
<reference evidence="3 4" key="1">
    <citation type="journal article" date="2014" name="Antonie Van Leeuwenhoek">
        <title>Hyphomonas beringensis sp. nov. and Hyphomonas chukchiensis sp. nov., isolated from surface seawater of the Bering Sea and Chukchi Sea.</title>
        <authorList>
            <person name="Li C."/>
            <person name="Lai Q."/>
            <person name="Li G."/>
            <person name="Dong C."/>
            <person name="Wang J."/>
            <person name="Liao Y."/>
            <person name="Shao Z."/>
        </authorList>
    </citation>
    <scope>NUCLEOTIDE SEQUENCE [LARGE SCALE GENOMIC DNA]</scope>
    <source>
        <strain evidence="3 4">SCH89</strain>
    </source>
</reference>
<dbReference type="STRING" id="1280953.HOC_06283"/>
<feature type="chain" id="PRO_5001573369" evidence="1">
    <location>
        <begin position="19"/>
        <end position="151"/>
    </location>
</feature>
<keyword evidence="4" id="KW-1185">Reference proteome</keyword>
<evidence type="ECO:0000256" key="1">
    <source>
        <dbReference type="SAM" id="SignalP"/>
    </source>
</evidence>
<feature type="domain" description="PEGA" evidence="2">
    <location>
        <begin position="30"/>
        <end position="80"/>
    </location>
</feature>
<organism evidence="3 4">
    <name type="scientific">Hyphomonas oceanitis SCH89</name>
    <dbReference type="NCBI Taxonomy" id="1280953"/>
    <lineage>
        <taxon>Bacteria</taxon>
        <taxon>Pseudomonadati</taxon>
        <taxon>Pseudomonadota</taxon>
        <taxon>Alphaproteobacteria</taxon>
        <taxon>Hyphomonadales</taxon>
        <taxon>Hyphomonadaceae</taxon>
        <taxon>Hyphomonas</taxon>
    </lineage>
</organism>
<accession>A0A059G8S1</accession>
<dbReference type="PROSITE" id="PS51257">
    <property type="entry name" value="PROKAR_LIPOPROTEIN"/>
    <property type="match status" value="1"/>
</dbReference>
<keyword evidence="3" id="KW-0449">Lipoprotein</keyword>
<protein>
    <submittedName>
        <fullName evidence="3">Putative lipoprotein</fullName>
    </submittedName>
</protein>
<proteinExistence type="predicted"/>
<dbReference type="AlphaFoldDB" id="A0A059G8S1"/>
<dbReference type="EMBL" id="ARYL01000007">
    <property type="protein sequence ID" value="KDA03221.1"/>
    <property type="molecule type" value="Genomic_DNA"/>
</dbReference>